<dbReference type="AlphaFoldDB" id="A0A5B7HEY5"/>
<keyword evidence="3" id="KW-1185">Reference proteome</keyword>
<feature type="region of interest" description="Disordered" evidence="1">
    <location>
        <begin position="1"/>
        <end position="37"/>
    </location>
</feature>
<comment type="caution">
    <text evidence="2">The sequence shown here is derived from an EMBL/GenBank/DDBJ whole genome shotgun (WGS) entry which is preliminary data.</text>
</comment>
<accession>A0A5B7HEY5</accession>
<evidence type="ECO:0000313" key="2">
    <source>
        <dbReference type="EMBL" id="MPC67458.1"/>
    </source>
</evidence>
<evidence type="ECO:0000256" key="1">
    <source>
        <dbReference type="SAM" id="MobiDB-lite"/>
    </source>
</evidence>
<reference evidence="2 3" key="1">
    <citation type="submission" date="2019-05" db="EMBL/GenBank/DDBJ databases">
        <title>Another draft genome of Portunus trituberculatus and its Hox gene families provides insights of decapod evolution.</title>
        <authorList>
            <person name="Jeong J.-H."/>
            <person name="Song I."/>
            <person name="Kim S."/>
            <person name="Choi T."/>
            <person name="Kim D."/>
            <person name="Ryu S."/>
            <person name="Kim W."/>
        </authorList>
    </citation>
    <scope>NUCLEOTIDE SEQUENCE [LARGE SCALE GENOMIC DNA]</scope>
    <source>
        <tissue evidence="2">Muscle</tissue>
    </source>
</reference>
<sequence>MGMKSVNEPEGDSAKEWRDEGQGSVESHAAGHQRDERRVWAQRAGVVWHMGGRALLISGNLRREATRIDLRR</sequence>
<proteinExistence type="predicted"/>
<evidence type="ECO:0000313" key="3">
    <source>
        <dbReference type="Proteomes" id="UP000324222"/>
    </source>
</evidence>
<name>A0A5B7HEY5_PORTR</name>
<dbReference type="EMBL" id="VSRR010026274">
    <property type="protein sequence ID" value="MPC67458.1"/>
    <property type="molecule type" value="Genomic_DNA"/>
</dbReference>
<feature type="compositionally biased region" description="Basic and acidic residues" evidence="1">
    <location>
        <begin position="12"/>
        <end position="21"/>
    </location>
</feature>
<gene>
    <name evidence="2" type="ORF">E2C01_061634</name>
</gene>
<protein>
    <submittedName>
        <fullName evidence="2">Uncharacterized protein</fullName>
    </submittedName>
</protein>
<organism evidence="2 3">
    <name type="scientific">Portunus trituberculatus</name>
    <name type="common">Swimming crab</name>
    <name type="synonym">Neptunus trituberculatus</name>
    <dbReference type="NCBI Taxonomy" id="210409"/>
    <lineage>
        <taxon>Eukaryota</taxon>
        <taxon>Metazoa</taxon>
        <taxon>Ecdysozoa</taxon>
        <taxon>Arthropoda</taxon>
        <taxon>Crustacea</taxon>
        <taxon>Multicrustacea</taxon>
        <taxon>Malacostraca</taxon>
        <taxon>Eumalacostraca</taxon>
        <taxon>Eucarida</taxon>
        <taxon>Decapoda</taxon>
        <taxon>Pleocyemata</taxon>
        <taxon>Brachyura</taxon>
        <taxon>Eubrachyura</taxon>
        <taxon>Portunoidea</taxon>
        <taxon>Portunidae</taxon>
        <taxon>Portuninae</taxon>
        <taxon>Portunus</taxon>
    </lineage>
</organism>
<dbReference type="Proteomes" id="UP000324222">
    <property type="component" value="Unassembled WGS sequence"/>
</dbReference>